<dbReference type="GO" id="GO:0009435">
    <property type="term" value="P:NAD+ biosynthetic process"/>
    <property type="evidence" value="ECO:0007669"/>
    <property type="project" value="InterPro"/>
</dbReference>
<dbReference type="Proteomes" id="UP000509761">
    <property type="component" value="Chromosome"/>
</dbReference>
<feature type="binding site" evidence="13">
    <location>
        <begin position="264"/>
        <end position="266"/>
    </location>
    <ligand>
        <name>substrate</name>
    </ligand>
</feature>
<dbReference type="GO" id="GO:0005737">
    <property type="term" value="C:cytoplasm"/>
    <property type="evidence" value="ECO:0007669"/>
    <property type="project" value="TreeGrafter"/>
</dbReference>
<accession>A0AAP9T1B3</accession>
<dbReference type="NCBIfam" id="TIGR00078">
    <property type="entry name" value="nadC"/>
    <property type="match status" value="1"/>
</dbReference>
<dbReference type="Pfam" id="PF02749">
    <property type="entry name" value="QRPTase_N"/>
    <property type="match status" value="1"/>
</dbReference>
<evidence type="ECO:0000259" key="14">
    <source>
        <dbReference type="Pfam" id="PF01729"/>
    </source>
</evidence>
<feature type="binding site" evidence="13">
    <location>
        <position position="220"/>
    </location>
    <ligand>
        <name>substrate</name>
    </ligand>
</feature>
<evidence type="ECO:0000256" key="13">
    <source>
        <dbReference type="PIRSR" id="PIRSR006250-1"/>
    </source>
</evidence>
<dbReference type="PANTHER" id="PTHR32179">
    <property type="entry name" value="NICOTINATE-NUCLEOTIDE PYROPHOSPHORYLASE [CARBOXYLATING]"/>
    <property type="match status" value="1"/>
</dbReference>
<evidence type="ECO:0000256" key="5">
    <source>
        <dbReference type="ARBA" id="ARBA00011944"/>
    </source>
</evidence>
<dbReference type="SUPFAM" id="SSF51690">
    <property type="entry name" value="Nicotinate/Quinolinate PRTase C-terminal domain-like"/>
    <property type="match status" value="1"/>
</dbReference>
<dbReference type="CDD" id="cd01572">
    <property type="entry name" value="QPRTase"/>
    <property type="match status" value="1"/>
</dbReference>
<dbReference type="AlphaFoldDB" id="A0AAP9T1B3"/>
<evidence type="ECO:0000256" key="7">
    <source>
        <dbReference type="ARBA" id="ARBA00022676"/>
    </source>
</evidence>
<evidence type="ECO:0000256" key="9">
    <source>
        <dbReference type="ARBA" id="ARBA00033102"/>
    </source>
</evidence>
<name>A0AAP9T1B3_9GAMM</name>
<evidence type="ECO:0000256" key="12">
    <source>
        <dbReference type="PIRNR" id="PIRNR006250"/>
    </source>
</evidence>
<evidence type="ECO:0000256" key="2">
    <source>
        <dbReference type="ARBA" id="ARBA00004893"/>
    </source>
</evidence>
<dbReference type="PIRSF" id="PIRSF006250">
    <property type="entry name" value="NadC_ModD"/>
    <property type="match status" value="1"/>
</dbReference>
<evidence type="ECO:0000256" key="1">
    <source>
        <dbReference type="ARBA" id="ARBA00003237"/>
    </source>
</evidence>
<dbReference type="InterPro" id="IPR022412">
    <property type="entry name" value="Quinolinate_PRibosylTrfase_N"/>
</dbReference>
<dbReference type="InterPro" id="IPR037128">
    <property type="entry name" value="Quinolinate_PRibosylTase_N_sf"/>
</dbReference>
<evidence type="ECO:0000256" key="8">
    <source>
        <dbReference type="ARBA" id="ARBA00022679"/>
    </source>
</evidence>
<feature type="binding site" evidence="13">
    <location>
        <begin position="243"/>
        <end position="245"/>
    </location>
    <ligand>
        <name>substrate</name>
    </ligand>
</feature>
<dbReference type="SUPFAM" id="SSF54675">
    <property type="entry name" value="Nicotinate/Quinolinate PRTase N-terminal domain-like"/>
    <property type="match status" value="1"/>
</dbReference>
<dbReference type="PANTHER" id="PTHR32179:SF3">
    <property type="entry name" value="NICOTINATE-NUCLEOTIDE PYROPHOSPHORYLASE [CARBOXYLATING]"/>
    <property type="match status" value="1"/>
</dbReference>
<dbReference type="InterPro" id="IPR027277">
    <property type="entry name" value="NadC/ModD"/>
</dbReference>
<dbReference type="EMBL" id="CP054580">
    <property type="protein sequence ID" value="QKS24723.1"/>
    <property type="molecule type" value="Genomic_DNA"/>
</dbReference>
<evidence type="ECO:0000256" key="10">
    <source>
        <dbReference type="ARBA" id="ARBA00047445"/>
    </source>
</evidence>
<reference evidence="16 17" key="1">
    <citation type="submission" date="2019-12" db="EMBL/GenBank/DDBJ databases">
        <title>Genome sequencing and assembly of endphytes of Porphyra tenera.</title>
        <authorList>
            <person name="Park J.M."/>
            <person name="Shin R."/>
            <person name="Jo S.H."/>
        </authorList>
    </citation>
    <scope>NUCLEOTIDE SEQUENCE [LARGE SCALE GENOMIC DNA]</scope>
    <source>
        <strain evidence="16 17">GPM3</strain>
    </source>
</reference>
<comment type="catalytic activity">
    <reaction evidence="10">
        <text>nicotinate beta-D-ribonucleotide + CO2 + diphosphate = quinolinate + 5-phospho-alpha-D-ribose 1-diphosphate + 2 H(+)</text>
        <dbReference type="Rhea" id="RHEA:12733"/>
        <dbReference type="ChEBI" id="CHEBI:15378"/>
        <dbReference type="ChEBI" id="CHEBI:16526"/>
        <dbReference type="ChEBI" id="CHEBI:29959"/>
        <dbReference type="ChEBI" id="CHEBI:33019"/>
        <dbReference type="ChEBI" id="CHEBI:57502"/>
        <dbReference type="ChEBI" id="CHEBI:58017"/>
        <dbReference type="EC" id="2.4.2.19"/>
    </reaction>
</comment>
<evidence type="ECO:0000313" key="17">
    <source>
        <dbReference type="Proteomes" id="UP000509761"/>
    </source>
</evidence>
<evidence type="ECO:0000259" key="15">
    <source>
        <dbReference type="Pfam" id="PF02749"/>
    </source>
</evidence>
<evidence type="ECO:0000256" key="6">
    <source>
        <dbReference type="ARBA" id="ARBA00022642"/>
    </source>
</evidence>
<feature type="binding site" evidence="13">
    <location>
        <begin position="136"/>
        <end position="138"/>
    </location>
    <ligand>
        <name>substrate</name>
    </ligand>
</feature>
<gene>
    <name evidence="16" type="ORF">FX987_02505</name>
</gene>
<comment type="function">
    <text evidence="1">Involved in the catabolism of quinolinic acid (QA).</text>
</comment>
<keyword evidence="8 12" id="KW-0808">Transferase</keyword>
<dbReference type="GO" id="GO:0034213">
    <property type="term" value="P:quinolinate catabolic process"/>
    <property type="evidence" value="ECO:0007669"/>
    <property type="project" value="TreeGrafter"/>
</dbReference>
<protein>
    <recommendedName>
        <fullName evidence="11">Probable nicotinate-nucleotide pyrophosphorylase [carboxylating]</fullName>
        <ecNumber evidence="5">2.4.2.19</ecNumber>
    </recommendedName>
    <alternativeName>
        <fullName evidence="9">Quinolinate phosphoribosyltransferase [decarboxylating]</fullName>
    </alternativeName>
</protein>
<evidence type="ECO:0000256" key="3">
    <source>
        <dbReference type="ARBA" id="ARBA00009400"/>
    </source>
</evidence>
<dbReference type="InterPro" id="IPR036068">
    <property type="entry name" value="Nicotinate_pribotase-like_C"/>
</dbReference>
<comment type="similarity">
    <text evidence="3 12">Belongs to the NadC/ModD family.</text>
</comment>
<feature type="domain" description="Quinolinate phosphoribosyl transferase N-terminal" evidence="15">
    <location>
        <begin position="29"/>
        <end position="113"/>
    </location>
</feature>
<dbReference type="EC" id="2.4.2.19" evidence="5"/>
<comment type="subunit">
    <text evidence="4">Hexamer formed by 3 homodimers.</text>
</comment>
<feature type="binding site" evidence="13">
    <location>
        <position position="199"/>
    </location>
    <ligand>
        <name>substrate</name>
    </ligand>
</feature>
<organism evidence="16 17">
    <name type="scientific">Vreelandella titanicae</name>
    <dbReference type="NCBI Taxonomy" id="664683"/>
    <lineage>
        <taxon>Bacteria</taxon>
        <taxon>Pseudomonadati</taxon>
        <taxon>Pseudomonadota</taxon>
        <taxon>Gammaproteobacteria</taxon>
        <taxon>Oceanospirillales</taxon>
        <taxon>Halomonadaceae</taxon>
        <taxon>Vreelandella</taxon>
    </lineage>
</organism>
<feature type="domain" description="Quinolinate phosphoribosyl transferase C-terminal" evidence="14">
    <location>
        <begin position="116"/>
        <end position="279"/>
    </location>
</feature>
<feature type="binding site" evidence="13">
    <location>
        <position position="103"/>
    </location>
    <ligand>
        <name>substrate</name>
    </ligand>
</feature>
<dbReference type="Pfam" id="PF01729">
    <property type="entry name" value="QRPTase_C"/>
    <property type="match status" value="1"/>
</dbReference>
<comment type="pathway">
    <text evidence="2">Cofactor biosynthesis; NAD(+) biosynthesis; nicotinate D-ribonucleotide from quinolinate: step 1/1.</text>
</comment>
<feature type="binding site" evidence="13">
    <location>
        <position position="170"/>
    </location>
    <ligand>
        <name>substrate</name>
    </ligand>
</feature>
<dbReference type="GO" id="GO:0004514">
    <property type="term" value="F:nicotinate-nucleotide diphosphorylase (carboxylating) activity"/>
    <property type="evidence" value="ECO:0007669"/>
    <property type="project" value="UniProtKB-EC"/>
</dbReference>
<dbReference type="InterPro" id="IPR004393">
    <property type="entry name" value="NadC"/>
</dbReference>
<keyword evidence="17" id="KW-1185">Reference proteome</keyword>
<dbReference type="Gene3D" id="3.90.1170.20">
    <property type="entry name" value="Quinolinate phosphoribosyl transferase, N-terminal domain"/>
    <property type="match status" value="1"/>
</dbReference>
<dbReference type="InterPro" id="IPR002638">
    <property type="entry name" value="Quinolinate_PRibosylTrfase_C"/>
</dbReference>
<dbReference type="InterPro" id="IPR013785">
    <property type="entry name" value="Aldolase_TIM"/>
</dbReference>
<sequence>MYKIDKNMLDEAARRNAIAALEEDIGSGDITARLVSGMCEAEASIITKEDAVVCGTTWVDEIFKQIDPRVEIEWKVKDSDCVTAGQTLCDMSGNARSLLSGERSALNFLQALSGTATRSRYFFRLVEGTSVQLLDTRKTLPGLRLAQKYAVTCGGCLSHRMGLYDGYLIKENHIAACGGIAKAIDEARHLAPEKPIEVEVENLEEFKQALKARPDMIMLDNFSIEDMRTAVDISAGGVLLEASGGVTEATLITIARTGVDYISLGTLTKDLKAIDLSMRLSM</sequence>
<dbReference type="FunFam" id="3.20.20.70:FF:000030">
    <property type="entry name" value="Nicotinate-nucleotide pyrophosphorylase, carboxylating"/>
    <property type="match status" value="1"/>
</dbReference>
<evidence type="ECO:0000256" key="11">
    <source>
        <dbReference type="ARBA" id="ARBA00069173"/>
    </source>
</evidence>
<keyword evidence="7 12" id="KW-0328">Glycosyltransferase</keyword>
<keyword evidence="6" id="KW-0662">Pyridine nucleotide biosynthesis</keyword>
<dbReference type="RefSeq" id="WP_174788258.1">
    <property type="nucleotide sequence ID" value="NZ_CP054580.1"/>
</dbReference>
<feature type="binding site" evidence="13">
    <location>
        <position position="160"/>
    </location>
    <ligand>
        <name>substrate</name>
    </ligand>
</feature>
<proteinExistence type="inferred from homology"/>
<dbReference type="Gene3D" id="3.20.20.70">
    <property type="entry name" value="Aldolase class I"/>
    <property type="match status" value="1"/>
</dbReference>
<dbReference type="FunFam" id="3.90.1170.20:FF:000001">
    <property type="entry name" value="Nicotinate-nucleotide diphosphorylase (Carboxylating)"/>
    <property type="match status" value="1"/>
</dbReference>
<evidence type="ECO:0000313" key="16">
    <source>
        <dbReference type="EMBL" id="QKS24723.1"/>
    </source>
</evidence>
<evidence type="ECO:0000256" key="4">
    <source>
        <dbReference type="ARBA" id="ARBA00011218"/>
    </source>
</evidence>